<evidence type="ECO:0000256" key="4">
    <source>
        <dbReference type="ARBA" id="ARBA00022475"/>
    </source>
</evidence>
<evidence type="ECO:0000256" key="9">
    <source>
        <dbReference type="NCBIfam" id="TIGR01400"/>
    </source>
</evidence>
<dbReference type="PRINTS" id="PR00953">
    <property type="entry name" value="TYPE3IMRPROT"/>
</dbReference>
<evidence type="ECO:0000256" key="2">
    <source>
        <dbReference type="ARBA" id="ARBA00009772"/>
    </source>
</evidence>
<comment type="function">
    <text evidence="1 10">Role in flagellar biosynthesis.</text>
</comment>
<keyword evidence="7 10" id="KW-0472">Membrane</keyword>
<dbReference type="GO" id="GO:0006605">
    <property type="term" value="P:protein targeting"/>
    <property type="evidence" value="ECO:0007669"/>
    <property type="project" value="UniProtKB-UniRule"/>
</dbReference>
<proteinExistence type="inferred from homology"/>
<dbReference type="NCBIfam" id="TIGR01400">
    <property type="entry name" value="fliR"/>
    <property type="match status" value="1"/>
</dbReference>
<keyword evidence="11" id="KW-0969">Cilium</keyword>
<keyword evidence="8 10" id="KW-0975">Bacterial flagellum</keyword>
<evidence type="ECO:0000256" key="8">
    <source>
        <dbReference type="ARBA" id="ARBA00023143"/>
    </source>
</evidence>
<protein>
    <recommendedName>
        <fullName evidence="3 9">Flagellar biosynthetic protein FliR</fullName>
    </recommendedName>
</protein>
<dbReference type="PANTHER" id="PTHR30065:SF8">
    <property type="entry name" value="FLAGELLAR BIOSYNTHETIC PROTEIN FLIR"/>
    <property type="match status" value="1"/>
</dbReference>
<feature type="transmembrane region" description="Helical" evidence="10">
    <location>
        <begin position="127"/>
        <end position="150"/>
    </location>
</feature>
<organism evidence="11 12">
    <name type="scientific">Tatumella ptyseos ATCC 33301</name>
    <dbReference type="NCBI Taxonomy" id="1005995"/>
    <lineage>
        <taxon>Bacteria</taxon>
        <taxon>Pseudomonadati</taxon>
        <taxon>Pseudomonadota</taxon>
        <taxon>Gammaproteobacteria</taxon>
        <taxon>Enterobacterales</taxon>
        <taxon>Erwiniaceae</taxon>
        <taxon>Tatumella</taxon>
    </lineage>
</organism>
<evidence type="ECO:0000256" key="1">
    <source>
        <dbReference type="ARBA" id="ARBA00002578"/>
    </source>
</evidence>
<keyword evidence="12" id="KW-1185">Reference proteome</keyword>
<gene>
    <name evidence="11" type="primary">fliR</name>
    <name evidence="11" type="ORF">GTPT_0915</name>
</gene>
<evidence type="ECO:0000256" key="6">
    <source>
        <dbReference type="ARBA" id="ARBA00022989"/>
    </source>
</evidence>
<feature type="transmembrane region" description="Helical" evidence="10">
    <location>
        <begin position="170"/>
        <end position="199"/>
    </location>
</feature>
<dbReference type="InterPro" id="IPR002010">
    <property type="entry name" value="T3SS_IM_R"/>
</dbReference>
<evidence type="ECO:0000313" key="11">
    <source>
        <dbReference type="EMBL" id="KFD20976.1"/>
    </source>
</evidence>
<dbReference type="InterPro" id="IPR006303">
    <property type="entry name" value="FliR"/>
</dbReference>
<evidence type="ECO:0000256" key="10">
    <source>
        <dbReference type="RuleBase" id="RU362071"/>
    </source>
</evidence>
<sequence>MLDLSGFYSHLLALLLPWVRIVSFLQFSPLADSTLIPRKVRIVLSLVLTALIAPLLPVTSPPAFLSVALLTQVAEQIAWGLIFGQLLQLAFSALQTAGQIIAMNMGLSMAVQNDPNNGTSNTLVSQLFNLTMVLIFFAANGHLLLVTVLYQGFVYWPVGSALNWPSVNTLIISFGWIISAAVIIALPSTVIMLLIQGVFGLLNKISPTLNLFSLGFPLAALAGIISIALLIPTLSGHYLSLTDQVIHQFDLLRTAHVSGQ</sequence>
<dbReference type="OrthoDB" id="9797790at2"/>
<comment type="caution">
    <text evidence="11">The sequence shown here is derived from an EMBL/GenBank/DDBJ whole genome shotgun (WGS) entry which is preliminary data.</text>
</comment>
<dbReference type="EMBL" id="JMPR01000018">
    <property type="protein sequence ID" value="KFD20976.1"/>
    <property type="molecule type" value="Genomic_DNA"/>
</dbReference>
<dbReference type="GO" id="GO:0005886">
    <property type="term" value="C:plasma membrane"/>
    <property type="evidence" value="ECO:0007669"/>
    <property type="project" value="UniProtKB-SubCell"/>
</dbReference>
<dbReference type="AlphaFoldDB" id="A0A085JKI0"/>
<feature type="transmembrane region" description="Helical" evidence="10">
    <location>
        <begin position="6"/>
        <end position="28"/>
    </location>
</feature>
<evidence type="ECO:0000313" key="12">
    <source>
        <dbReference type="Proteomes" id="UP000028602"/>
    </source>
</evidence>
<name>A0A085JKI0_9GAMM</name>
<keyword evidence="6 10" id="KW-1133">Transmembrane helix</keyword>
<dbReference type="Proteomes" id="UP000028602">
    <property type="component" value="Unassembled WGS sequence"/>
</dbReference>
<feature type="transmembrane region" description="Helical" evidence="10">
    <location>
        <begin position="77"/>
        <end position="107"/>
    </location>
</feature>
<feature type="transmembrane region" description="Helical" evidence="10">
    <location>
        <begin position="211"/>
        <end position="231"/>
    </location>
</feature>
<dbReference type="eggNOG" id="COG1684">
    <property type="taxonomic scope" value="Bacteria"/>
</dbReference>
<dbReference type="Pfam" id="PF01311">
    <property type="entry name" value="Bac_export_1"/>
    <property type="match status" value="1"/>
</dbReference>
<comment type="subcellular location">
    <subcellularLocation>
        <location evidence="10">Cell membrane</location>
        <topology evidence="10">Multi-pass membrane protein</topology>
    </subcellularLocation>
    <subcellularLocation>
        <location evidence="10">Bacterial flagellum basal body</location>
    </subcellularLocation>
</comment>
<dbReference type="GO" id="GO:0009425">
    <property type="term" value="C:bacterial-type flagellum basal body"/>
    <property type="evidence" value="ECO:0007669"/>
    <property type="project" value="UniProtKB-SubCell"/>
</dbReference>
<keyword evidence="4 10" id="KW-1003">Cell membrane</keyword>
<feature type="transmembrane region" description="Helical" evidence="10">
    <location>
        <begin position="40"/>
        <end position="57"/>
    </location>
</feature>
<evidence type="ECO:0000256" key="5">
    <source>
        <dbReference type="ARBA" id="ARBA00022692"/>
    </source>
</evidence>
<dbReference type="RefSeq" id="WP_029990511.1">
    <property type="nucleotide sequence ID" value="NZ_ATMJ01000027.1"/>
</dbReference>
<keyword evidence="11" id="KW-0966">Cell projection</keyword>
<dbReference type="PANTHER" id="PTHR30065">
    <property type="entry name" value="FLAGELLAR BIOSYNTHETIC PROTEIN FLIR"/>
    <property type="match status" value="1"/>
</dbReference>
<keyword evidence="11" id="KW-0282">Flagellum</keyword>
<dbReference type="GO" id="GO:0044780">
    <property type="term" value="P:bacterial-type flagellum assembly"/>
    <property type="evidence" value="ECO:0007669"/>
    <property type="project" value="UniProtKB-UniRule"/>
</dbReference>
<comment type="similarity">
    <text evidence="2 10">Belongs to the FliR/MopE/SpaR family.</text>
</comment>
<reference evidence="11 12" key="1">
    <citation type="submission" date="2014-05" db="EMBL/GenBank/DDBJ databases">
        <title>ATOL: Assembling a taxonomically balanced genome-scale reconstruction of the evolutionary history of the Enterobacteriaceae.</title>
        <authorList>
            <person name="Plunkett G.III."/>
            <person name="Neeno-Eckwall E.C."/>
            <person name="Glasner J.D."/>
            <person name="Perna N.T."/>
        </authorList>
    </citation>
    <scope>NUCLEOTIDE SEQUENCE [LARGE SCALE GENOMIC DNA]</scope>
    <source>
        <strain evidence="11 12">ATCC 33301</strain>
    </source>
</reference>
<accession>A0A085JKI0</accession>
<evidence type="ECO:0000256" key="3">
    <source>
        <dbReference type="ARBA" id="ARBA00021717"/>
    </source>
</evidence>
<keyword evidence="5 10" id="KW-0812">Transmembrane</keyword>
<evidence type="ECO:0000256" key="7">
    <source>
        <dbReference type="ARBA" id="ARBA00023136"/>
    </source>
</evidence>